<organism evidence="1 2">
    <name type="scientific">Kaistella carnis</name>
    <dbReference type="NCBI Taxonomy" id="1241979"/>
    <lineage>
        <taxon>Bacteria</taxon>
        <taxon>Pseudomonadati</taxon>
        <taxon>Bacteroidota</taxon>
        <taxon>Flavobacteriia</taxon>
        <taxon>Flavobacteriales</taxon>
        <taxon>Weeksellaceae</taxon>
        <taxon>Chryseobacterium group</taxon>
        <taxon>Kaistella</taxon>
    </lineage>
</organism>
<proteinExistence type="predicted"/>
<gene>
    <name evidence="1" type="ORF">EIB73_13195</name>
</gene>
<reference evidence="2" key="1">
    <citation type="submission" date="2018-11" db="EMBL/GenBank/DDBJ databases">
        <title>Proposal to divide the Flavobacteriaceae and reorganize its genera based on Amino Acid Identity values calculated from whole genome sequences.</title>
        <authorList>
            <person name="Nicholson A.C."/>
            <person name="Gulvik C.A."/>
            <person name="Whitney A.M."/>
            <person name="Humrighouse B.W."/>
            <person name="Bell M."/>
            <person name="Holmes B."/>
            <person name="Steigerwalt A.G."/>
            <person name="Villarma A."/>
            <person name="Sheth M."/>
            <person name="Batra D."/>
            <person name="Pryor J."/>
            <person name="Bernardet J.-F."/>
            <person name="Hugo C."/>
            <person name="Kampfer P."/>
            <person name="Newman J.D."/>
            <person name="McQuiston J.R."/>
        </authorList>
    </citation>
    <scope>NUCLEOTIDE SEQUENCE [LARGE SCALE GENOMIC DNA]</scope>
    <source>
        <strain evidence="2">G0081</strain>
    </source>
</reference>
<evidence type="ECO:0000313" key="1">
    <source>
        <dbReference type="EMBL" id="AZI34070.1"/>
    </source>
</evidence>
<keyword evidence="2" id="KW-1185">Reference proteome</keyword>
<dbReference type="Proteomes" id="UP000270185">
    <property type="component" value="Chromosome"/>
</dbReference>
<sequence>MATTHQPDFVRHFYTVNHTTQSYEIYQLNNTSKSYSLLTALCRIEKFFGKSNASNIDKYFRLRTTNNWNTSEKVTGLREHTRGIYHGDRIINGKKSLLIFFISEDKTALIVDYYRSYKPHTPTILKTILTAKEKEYKQLFP</sequence>
<dbReference type="KEGG" id="ccas:EIB73_13195"/>
<dbReference type="AlphaFoldDB" id="A0A3G8XL35"/>
<protein>
    <submittedName>
        <fullName evidence="1">Uncharacterized protein</fullName>
    </submittedName>
</protein>
<dbReference type="RefSeq" id="WP_125025706.1">
    <property type="nucleotide sequence ID" value="NZ_CP034159.1"/>
</dbReference>
<dbReference type="OrthoDB" id="1363765at2"/>
<name>A0A3G8XL35_9FLAO</name>
<accession>A0A3G8XL35</accession>
<evidence type="ECO:0000313" key="2">
    <source>
        <dbReference type="Proteomes" id="UP000270185"/>
    </source>
</evidence>
<dbReference type="EMBL" id="CP034159">
    <property type="protein sequence ID" value="AZI34070.1"/>
    <property type="molecule type" value="Genomic_DNA"/>
</dbReference>